<feature type="transmembrane region" description="Helical" evidence="1">
    <location>
        <begin position="1021"/>
        <end position="1040"/>
    </location>
</feature>
<evidence type="ECO:0000313" key="3">
    <source>
        <dbReference type="Proteomes" id="UP000176665"/>
    </source>
</evidence>
<feature type="transmembrane region" description="Helical" evidence="1">
    <location>
        <begin position="134"/>
        <end position="151"/>
    </location>
</feature>
<gene>
    <name evidence="2" type="ORF">A2W14_01600</name>
</gene>
<accession>A0A1F5YQM4</accession>
<sequence>MRFLTLIKKNRAIAIIFLAVLSIALTNFEPGTILSGWDNLHPEFNFLINIKRSIFSVWQEYQGLGLLGGMGHAADLPRQIFLWLISFFIPLNIIRYFFHFLALFIGPLGVYVLMNSFILDNDESKRKIISLSSALFYLFNLATIQMFNVPFEPYSVHYAMLPWLIYSNLLFYHHLSRKNLFILLLVNFFAIPQGYIATFFLVYFIALSILFFQLLLKKGNLKRIFISYLVLIIANAYWLLPNLYFVKTKVGVNISSKINQMSTADMLLRNKKYGDFTSVLLLKSFWFDNTEVNNFGKTEYQLQAWIDYLKDPLVNFVGFLFISIVILGVIYSILNRNNKALLFIPILLFAFIILANNAPLVSYLSKLFYKIPLTSQVFRFPFTKLSILYILNLSIFFGLGLLAISNVLKTERNRNQVIIFLSFLPLVYCLPVFSGNLFYYKVRSRIPEEYNQLYDFFKTRPPSERIANFPQYTFWGWSFYRWNYSGSGFIWYGIEQPVLDRAFDVWSREDENYFHEVSQAVYSGDLTLFEKVLRKYHVSWIIFDGNLVSFSNSRELYTDKLEDIINRTSTVKKVKQFGKISLFKVNNPYDESIYIKQNIPIVLPGYISNNYDRAYDDYGDYLSSGTKNSSSSLIYYPFRSLFTGRSQNDLEFKLQETENSFILNATLPEGLRDTTLFLPKLEPEDTLEVDKFDFSNVQNLYPRITLDGKEIEYDKSGSDKTIINLPEYRNGKLEVIIPKIFGYYSYTNENPLEFDNHLPFTCENSVPIENTTEKIEYLGNKLLRLTTQGGVTCSNYHFDYLSHNFAYLLSIENRNLKGKSLYVSLINANSYRADMETYLPQVGSQDYQINNSIFIIPPMERYAQGYLLGFKNISIGNVQTINDIGKIKVNPFPYRFLTGIKLIKPAVQLLNNEKKSIFPIRVEYSHPGYYQVFPQDLLNSKNNQSQVLILSQSYDKGWQAYRVNPQLQGINGFLAKILPFYYGQKIDQHLLVNNWENGWLIPPTTGNQQPTTIIIIYLPQYLEYLGFAFWFVLPLVFLFVPRQHSSAVHKSL</sequence>
<dbReference type="EMBL" id="MFJA01000062">
    <property type="protein sequence ID" value="OGG02479.1"/>
    <property type="molecule type" value="Genomic_DNA"/>
</dbReference>
<keyword evidence="1" id="KW-1133">Transmembrane helix</keyword>
<reference evidence="2 3" key="1">
    <citation type="journal article" date="2016" name="Nat. Commun.">
        <title>Thousands of microbial genomes shed light on interconnected biogeochemical processes in an aquifer system.</title>
        <authorList>
            <person name="Anantharaman K."/>
            <person name="Brown C.T."/>
            <person name="Hug L.A."/>
            <person name="Sharon I."/>
            <person name="Castelle C.J."/>
            <person name="Probst A.J."/>
            <person name="Thomas B.C."/>
            <person name="Singh A."/>
            <person name="Wilkins M.J."/>
            <person name="Karaoz U."/>
            <person name="Brodie E.L."/>
            <person name="Williams K.H."/>
            <person name="Hubbard S.S."/>
            <person name="Banfield J.F."/>
        </authorList>
    </citation>
    <scope>NUCLEOTIDE SEQUENCE [LARGE SCALE GENOMIC DNA]</scope>
</reference>
<organism evidence="2 3">
    <name type="scientific">Candidatus Gottesmanbacteria bacterium RBG_16_37_8</name>
    <dbReference type="NCBI Taxonomy" id="1798371"/>
    <lineage>
        <taxon>Bacteria</taxon>
        <taxon>Candidatus Gottesmaniibacteriota</taxon>
    </lineage>
</organism>
<evidence type="ECO:0008006" key="4">
    <source>
        <dbReference type="Google" id="ProtNLM"/>
    </source>
</evidence>
<name>A0A1F5YQM4_9BACT</name>
<feature type="transmembrane region" description="Helical" evidence="1">
    <location>
        <begin position="417"/>
        <end position="440"/>
    </location>
</feature>
<feature type="transmembrane region" description="Helical" evidence="1">
    <location>
        <begin position="385"/>
        <end position="405"/>
    </location>
</feature>
<feature type="transmembrane region" description="Helical" evidence="1">
    <location>
        <begin position="313"/>
        <end position="334"/>
    </location>
</feature>
<dbReference type="AlphaFoldDB" id="A0A1F5YQM4"/>
<evidence type="ECO:0000313" key="2">
    <source>
        <dbReference type="EMBL" id="OGG02479.1"/>
    </source>
</evidence>
<dbReference type="STRING" id="1798371.A2W14_01600"/>
<keyword evidence="1" id="KW-0812">Transmembrane</keyword>
<protein>
    <recommendedName>
        <fullName evidence="4">Membrane protein 6-pyruvoyl-tetrahydropterin synthase-related domain-containing protein</fullName>
    </recommendedName>
</protein>
<dbReference type="Proteomes" id="UP000176665">
    <property type="component" value="Unassembled WGS sequence"/>
</dbReference>
<feature type="transmembrane region" description="Helical" evidence="1">
    <location>
        <begin position="180"/>
        <end position="212"/>
    </location>
</feature>
<feature type="transmembrane region" description="Helical" evidence="1">
    <location>
        <begin position="224"/>
        <end position="240"/>
    </location>
</feature>
<keyword evidence="1" id="KW-0472">Membrane</keyword>
<feature type="transmembrane region" description="Helical" evidence="1">
    <location>
        <begin position="341"/>
        <end position="365"/>
    </location>
</feature>
<feature type="transmembrane region" description="Helical" evidence="1">
    <location>
        <begin position="80"/>
        <end position="113"/>
    </location>
</feature>
<proteinExistence type="predicted"/>
<comment type="caution">
    <text evidence="2">The sequence shown here is derived from an EMBL/GenBank/DDBJ whole genome shotgun (WGS) entry which is preliminary data.</text>
</comment>
<evidence type="ECO:0000256" key="1">
    <source>
        <dbReference type="SAM" id="Phobius"/>
    </source>
</evidence>